<feature type="transmembrane region" description="Helical" evidence="6">
    <location>
        <begin position="33"/>
        <end position="52"/>
    </location>
</feature>
<evidence type="ECO:0000256" key="1">
    <source>
        <dbReference type="ARBA" id="ARBA00004141"/>
    </source>
</evidence>
<feature type="transmembrane region" description="Helical" evidence="6">
    <location>
        <begin position="72"/>
        <end position="90"/>
    </location>
</feature>
<feature type="transmembrane region" description="Helical" evidence="6">
    <location>
        <begin position="97"/>
        <end position="114"/>
    </location>
</feature>
<dbReference type="GO" id="GO:0005886">
    <property type="term" value="C:plasma membrane"/>
    <property type="evidence" value="ECO:0007669"/>
    <property type="project" value="UniProtKB-SubCell"/>
</dbReference>
<protein>
    <recommendedName>
        <fullName evidence="6">Probable membrane transporter protein</fullName>
    </recommendedName>
</protein>
<feature type="transmembrane region" description="Helical" evidence="6">
    <location>
        <begin position="126"/>
        <end position="150"/>
    </location>
</feature>
<gene>
    <name evidence="7" type="ORF">CRENPOLYSF2_2760006</name>
</gene>
<comment type="similarity">
    <text evidence="2 6">Belongs to the 4-toluene sulfonate uptake permease (TSUP) (TC 2.A.102) family.</text>
</comment>
<evidence type="ECO:0000256" key="4">
    <source>
        <dbReference type="ARBA" id="ARBA00022989"/>
    </source>
</evidence>
<dbReference type="EMBL" id="FUKJ01000197">
    <property type="protein sequence ID" value="SJM92546.1"/>
    <property type="molecule type" value="Genomic_DNA"/>
</dbReference>
<evidence type="ECO:0000256" key="5">
    <source>
        <dbReference type="ARBA" id="ARBA00023136"/>
    </source>
</evidence>
<dbReference type="OrthoDB" id="5566440at2"/>
<keyword evidence="8" id="KW-1185">Reference proteome</keyword>
<evidence type="ECO:0000313" key="7">
    <source>
        <dbReference type="EMBL" id="SJM92546.1"/>
    </source>
</evidence>
<dbReference type="Pfam" id="PF01925">
    <property type="entry name" value="TauE"/>
    <property type="match status" value="1"/>
</dbReference>
<feature type="transmembrane region" description="Helical" evidence="6">
    <location>
        <begin position="162"/>
        <end position="182"/>
    </location>
</feature>
<feature type="transmembrane region" description="Helical" evidence="6">
    <location>
        <begin position="6"/>
        <end position="26"/>
    </location>
</feature>
<feature type="transmembrane region" description="Helical" evidence="6">
    <location>
        <begin position="220"/>
        <end position="237"/>
    </location>
</feature>
<sequence>MPVDILFTVIAVSVIQSIFGVGVLLFGTPILLLLGYEFVEALGVLLPVSIAINTLQVLRHYRELDTAFYKNILIYSVPVVVIFLALVTSVKINITPVIGVLLIFVALKSISVFIEHKVQSIVKYERLYLMVMGMVHGVSNLGGSLLTVIIYSKHYPKDKTRVTAAASYATVALCQLLTLFWVGSEFSVSYFDKISLMQVGTVMFLLTEEMLYNQIDNEKYSKLFAVFLFTSGILLILKSL</sequence>
<dbReference type="InterPro" id="IPR002781">
    <property type="entry name" value="TM_pro_TauE-like"/>
</dbReference>
<dbReference type="Proteomes" id="UP000195442">
    <property type="component" value="Unassembled WGS sequence"/>
</dbReference>
<proteinExistence type="inferred from homology"/>
<name>A0A1R4H8P1_9GAMM</name>
<reference evidence="8" key="1">
    <citation type="submission" date="2017-02" db="EMBL/GenBank/DDBJ databases">
        <authorList>
            <person name="Daims H."/>
        </authorList>
    </citation>
    <scope>NUCLEOTIDE SEQUENCE [LARGE SCALE GENOMIC DNA]</scope>
</reference>
<evidence type="ECO:0000256" key="3">
    <source>
        <dbReference type="ARBA" id="ARBA00022692"/>
    </source>
</evidence>
<keyword evidence="3 6" id="KW-0812">Transmembrane</keyword>
<keyword evidence="5 6" id="KW-0472">Membrane</keyword>
<dbReference type="AlphaFoldDB" id="A0A1R4H8P1"/>
<keyword evidence="6" id="KW-1003">Cell membrane</keyword>
<evidence type="ECO:0000256" key="6">
    <source>
        <dbReference type="RuleBase" id="RU363041"/>
    </source>
</evidence>
<organism evidence="7 8">
    <name type="scientific">Crenothrix polyspora</name>
    <dbReference type="NCBI Taxonomy" id="360316"/>
    <lineage>
        <taxon>Bacteria</taxon>
        <taxon>Pseudomonadati</taxon>
        <taxon>Pseudomonadota</taxon>
        <taxon>Gammaproteobacteria</taxon>
        <taxon>Methylococcales</taxon>
        <taxon>Crenotrichaceae</taxon>
        <taxon>Crenothrix</taxon>
    </lineage>
</organism>
<evidence type="ECO:0000313" key="8">
    <source>
        <dbReference type="Proteomes" id="UP000195442"/>
    </source>
</evidence>
<keyword evidence="4 6" id="KW-1133">Transmembrane helix</keyword>
<dbReference type="RefSeq" id="WP_087147014.1">
    <property type="nucleotide sequence ID" value="NZ_FUKJ01000197.1"/>
</dbReference>
<evidence type="ECO:0000256" key="2">
    <source>
        <dbReference type="ARBA" id="ARBA00009142"/>
    </source>
</evidence>
<accession>A0A1R4H8P1</accession>
<comment type="subcellular location">
    <subcellularLocation>
        <location evidence="6">Cell membrane</location>
        <topology evidence="6">Multi-pass membrane protein</topology>
    </subcellularLocation>
    <subcellularLocation>
        <location evidence="1">Membrane</location>
        <topology evidence="1">Multi-pass membrane protein</topology>
    </subcellularLocation>
</comment>